<proteinExistence type="inferred from homology"/>
<feature type="transmembrane region" description="Helical" evidence="8">
    <location>
        <begin position="372"/>
        <end position="393"/>
    </location>
</feature>
<gene>
    <name evidence="10" type="primary">cfbpB</name>
    <name evidence="10" type="ORF">CCUN_1760</name>
</gene>
<evidence type="ECO:0000256" key="6">
    <source>
        <dbReference type="ARBA" id="ARBA00022989"/>
    </source>
</evidence>
<dbReference type="OrthoDB" id="9795403at2"/>
<evidence type="ECO:0000256" key="8">
    <source>
        <dbReference type="RuleBase" id="RU363032"/>
    </source>
</evidence>
<feature type="transmembrane region" description="Helical" evidence="8">
    <location>
        <begin position="68"/>
        <end position="90"/>
    </location>
</feature>
<dbReference type="GO" id="GO:0005886">
    <property type="term" value="C:plasma membrane"/>
    <property type="evidence" value="ECO:0007669"/>
    <property type="project" value="UniProtKB-SubCell"/>
</dbReference>
<dbReference type="PROSITE" id="PS50928">
    <property type="entry name" value="ABC_TM1"/>
    <property type="match status" value="2"/>
</dbReference>
<evidence type="ECO:0000259" key="9">
    <source>
        <dbReference type="PROSITE" id="PS50928"/>
    </source>
</evidence>
<evidence type="ECO:0000256" key="4">
    <source>
        <dbReference type="ARBA" id="ARBA00022519"/>
    </source>
</evidence>
<dbReference type="PANTHER" id="PTHR43357:SF3">
    <property type="entry name" value="FE(3+)-TRANSPORT SYSTEM PERMEASE PROTEIN FBPB 2"/>
    <property type="match status" value="1"/>
</dbReference>
<dbReference type="InterPro" id="IPR035906">
    <property type="entry name" value="MetI-like_sf"/>
</dbReference>
<keyword evidence="4" id="KW-0997">Cell inner membrane</keyword>
<dbReference type="KEGG" id="ccun:CCUN_1760"/>
<evidence type="ECO:0000256" key="1">
    <source>
        <dbReference type="ARBA" id="ARBA00004429"/>
    </source>
</evidence>
<keyword evidence="6 8" id="KW-1133">Transmembrane helix</keyword>
<dbReference type="RefSeq" id="WP_027305788.1">
    <property type="nucleotide sequence ID" value="NZ_CP020867.1"/>
</dbReference>
<reference evidence="10 11" key="1">
    <citation type="submission" date="2017-04" db="EMBL/GenBank/DDBJ databases">
        <title>Complete genome sequence of the Campylobacter cuniculorum type strain LMG24588.</title>
        <authorList>
            <person name="Miller W.G."/>
            <person name="Yee E."/>
            <person name="Revez J."/>
            <person name="Bono J.L."/>
            <person name="Rossi M."/>
        </authorList>
    </citation>
    <scope>NUCLEOTIDE SEQUENCE [LARGE SCALE GENOMIC DNA]</scope>
    <source>
        <strain evidence="10 11">LMG 24588</strain>
    </source>
</reference>
<sequence length="537" mass="61797">MLKSLKFFKIGAILLALFLALPILSIFIELFIALFFENFTDAKLLESVKENLNHFFSYLFLKFIKDTFFVSLGVLSLSIVLGVSTAYLIANFNFYFSKILEKLLILPLAIPAYILAFVYVGIMDFQGFFHQIFGFRIDFFNIYGVIFVLSFSLYPYVYLFAKTAFKSEAKEAFEVGKILAYSEWKFFYKLGIFTIKPVILSSSMLVLMETLSDYGASAYLGVDTFSAGIFKLWYDLSDPYSASVLSGFLMLFVFLLMYIEYWHKTRQKYSFNQNLELFLQKRNLSKMKQIFASLYCFVIVFLGFILPLTWLLYWGLQDEKLFESEFYIIILQTLILAAISALFILILALFLSFVARILKNNILALLLLKMSSLGYAIPGAAIGISVMIVFSYLGKLSGILFLGQSFMVLIFAYIIRFLATAIYSLESAYTKIHIHLDEASLNLKPSYLTLFFKVHLPLLRHFLFLAFIVVFIDIIKELPLSRILSPFGFETLSVKAFWYASDERIYNAALPSLFIVLLSLMAVIWIQVLTRKNDVRN</sequence>
<dbReference type="Pfam" id="PF00528">
    <property type="entry name" value="BPD_transp_1"/>
    <property type="match status" value="1"/>
</dbReference>
<keyword evidence="2 8" id="KW-0813">Transport</keyword>
<protein>
    <submittedName>
        <fullName evidence="10">Iron(III) ABC transporter, permease protein</fullName>
    </submittedName>
</protein>
<name>A0A1W6BZ28_9BACT</name>
<feature type="transmembrane region" description="Helical" evidence="8">
    <location>
        <begin position="142"/>
        <end position="165"/>
    </location>
</feature>
<feature type="transmembrane region" description="Helical" evidence="8">
    <location>
        <begin position="505"/>
        <end position="526"/>
    </location>
</feature>
<keyword evidence="3" id="KW-1003">Cell membrane</keyword>
<dbReference type="eggNOG" id="COG1178">
    <property type="taxonomic scope" value="Bacteria"/>
</dbReference>
<dbReference type="AlphaFoldDB" id="A0A1W6BZ28"/>
<dbReference type="EMBL" id="CP020867">
    <property type="protein sequence ID" value="ARJ57332.1"/>
    <property type="molecule type" value="Genomic_DNA"/>
</dbReference>
<feature type="transmembrane region" description="Helical" evidence="8">
    <location>
        <begin position="290"/>
        <end position="314"/>
    </location>
</feature>
<feature type="transmembrane region" description="Helical" evidence="8">
    <location>
        <begin position="240"/>
        <end position="259"/>
    </location>
</feature>
<comment type="subcellular location">
    <subcellularLocation>
        <location evidence="1">Cell inner membrane</location>
        <topology evidence="1">Multi-pass membrane protein</topology>
    </subcellularLocation>
    <subcellularLocation>
        <location evidence="8">Cell membrane</location>
        <topology evidence="8">Multi-pass membrane protein</topology>
    </subcellularLocation>
</comment>
<dbReference type="GO" id="GO:0055085">
    <property type="term" value="P:transmembrane transport"/>
    <property type="evidence" value="ECO:0007669"/>
    <property type="project" value="InterPro"/>
</dbReference>
<evidence type="ECO:0000313" key="10">
    <source>
        <dbReference type="EMBL" id="ARJ57332.1"/>
    </source>
</evidence>
<accession>A0A1W6BZ28</accession>
<feature type="domain" description="ABC transmembrane type-1" evidence="9">
    <location>
        <begin position="330"/>
        <end position="526"/>
    </location>
</feature>
<dbReference type="PANTHER" id="PTHR43357">
    <property type="entry name" value="INNER MEMBRANE ABC TRANSPORTER PERMEASE PROTEIN YDCV"/>
    <property type="match status" value="1"/>
</dbReference>
<feature type="transmembrane region" description="Helical" evidence="8">
    <location>
        <begin position="326"/>
        <end position="351"/>
    </location>
</feature>
<feature type="transmembrane region" description="Helical" evidence="8">
    <location>
        <begin position="102"/>
        <end position="122"/>
    </location>
</feature>
<dbReference type="Proteomes" id="UP000192902">
    <property type="component" value="Chromosome"/>
</dbReference>
<dbReference type="InterPro" id="IPR000515">
    <property type="entry name" value="MetI-like"/>
</dbReference>
<evidence type="ECO:0000256" key="3">
    <source>
        <dbReference type="ARBA" id="ARBA00022475"/>
    </source>
</evidence>
<dbReference type="STRING" id="1121267.CCUN_1760"/>
<dbReference type="Gene3D" id="1.10.3720.10">
    <property type="entry name" value="MetI-like"/>
    <property type="match status" value="2"/>
</dbReference>
<evidence type="ECO:0000313" key="11">
    <source>
        <dbReference type="Proteomes" id="UP000192902"/>
    </source>
</evidence>
<feature type="transmembrane region" description="Helical" evidence="8">
    <location>
        <begin position="12"/>
        <end position="36"/>
    </location>
</feature>
<dbReference type="SUPFAM" id="SSF161098">
    <property type="entry name" value="MetI-like"/>
    <property type="match status" value="2"/>
</dbReference>
<keyword evidence="7 8" id="KW-0472">Membrane</keyword>
<feature type="transmembrane region" description="Helical" evidence="8">
    <location>
        <begin position="458"/>
        <end position="475"/>
    </location>
</feature>
<comment type="similarity">
    <text evidence="8">Belongs to the binding-protein-dependent transport system permease family.</text>
</comment>
<dbReference type="CDD" id="cd06261">
    <property type="entry name" value="TM_PBP2"/>
    <property type="match status" value="1"/>
</dbReference>
<feature type="transmembrane region" description="Helical" evidence="8">
    <location>
        <begin position="186"/>
        <end position="208"/>
    </location>
</feature>
<evidence type="ECO:0000256" key="5">
    <source>
        <dbReference type="ARBA" id="ARBA00022692"/>
    </source>
</evidence>
<keyword evidence="5 8" id="KW-0812">Transmembrane</keyword>
<feature type="transmembrane region" description="Helical" evidence="8">
    <location>
        <begin position="399"/>
        <end position="425"/>
    </location>
</feature>
<evidence type="ECO:0000256" key="2">
    <source>
        <dbReference type="ARBA" id="ARBA00022448"/>
    </source>
</evidence>
<organism evidence="10 11">
    <name type="scientific">Campylobacter cuniculorum DSM 23162 = LMG 24588</name>
    <dbReference type="NCBI Taxonomy" id="1121267"/>
    <lineage>
        <taxon>Bacteria</taxon>
        <taxon>Pseudomonadati</taxon>
        <taxon>Campylobacterota</taxon>
        <taxon>Epsilonproteobacteria</taxon>
        <taxon>Campylobacterales</taxon>
        <taxon>Campylobacteraceae</taxon>
        <taxon>Campylobacter</taxon>
    </lineage>
</organism>
<evidence type="ECO:0000256" key="7">
    <source>
        <dbReference type="ARBA" id="ARBA00023136"/>
    </source>
</evidence>
<feature type="domain" description="ABC transmembrane type-1" evidence="9">
    <location>
        <begin position="64"/>
        <end position="261"/>
    </location>
</feature>